<feature type="transmembrane region" description="Helical" evidence="7">
    <location>
        <begin position="97"/>
        <end position="121"/>
    </location>
</feature>
<dbReference type="Pfam" id="PF00528">
    <property type="entry name" value="BPD_transp_1"/>
    <property type="match status" value="1"/>
</dbReference>
<name>A0A372LL31_9BACI</name>
<keyword evidence="6 7" id="KW-0472">Membrane</keyword>
<feature type="transmembrane region" description="Helical" evidence="7">
    <location>
        <begin position="260"/>
        <end position="282"/>
    </location>
</feature>
<comment type="similarity">
    <text evidence="7">Belongs to the binding-protein-dependent transport system permease family.</text>
</comment>
<organism evidence="9 10">
    <name type="scientific">Peribacillus saganii</name>
    <dbReference type="NCBI Taxonomy" id="2303992"/>
    <lineage>
        <taxon>Bacteria</taxon>
        <taxon>Bacillati</taxon>
        <taxon>Bacillota</taxon>
        <taxon>Bacilli</taxon>
        <taxon>Bacillales</taxon>
        <taxon>Bacillaceae</taxon>
        <taxon>Peribacillus</taxon>
    </lineage>
</organism>
<dbReference type="Pfam" id="PF12911">
    <property type="entry name" value="OppC_N"/>
    <property type="match status" value="1"/>
</dbReference>
<keyword evidence="2 7" id="KW-0813">Transport</keyword>
<protein>
    <submittedName>
        <fullName evidence="9">ABC transporter permease</fullName>
    </submittedName>
</protein>
<reference evidence="9 10" key="1">
    <citation type="submission" date="2018-08" db="EMBL/GenBank/DDBJ databases">
        <title>Bacillus chawlae sp. nov., Bacillus glennii sp. nov., and Bacillus saganii sp. nov. Isolated from the Vehicle Assembly Building at Kennedy Space Center where the Viking Spacecraft were Assembled.</title>
        <authorList>
            <person name="Seuylemezian A."/>
            <person name="Vaishampayan P."/>
        </authorList>
    </citation>
    <scope>NUCLEOTIDE SEQUENCE [LARGE SCALE GENOMIC DNA]</scope>
    <source>
        <strain evidence="9 10">V47-23a</strain>
    </source>
</reference>
<keyword evidence="4 7" id="KW-0812">Transmembrane</keyword>
<feature type="transmembrane region" description="Helical" evidence="7">
    <location>
        <begin position="34"/>
        <end position="55"/>
    </location>
</feature>
<dbReference type="Gene3D" id="1.10.3720.10">
    <property type="entry name" value="MetI-like"/>
    <property type="match status" value="1"/>
</dbReference>
<feature type="transmembrane region" description="Helical" evidence="7">
    <location>
        <begin position="160"/>
        <end position="183"/>
    </location>
</feature>
<evidence type="ECO:0000256" key="4">
    <source>
        <dbReference type="ARBA" id="ARBA00022692"/>
    </source>
</evidence>
<feature type="domain" description="ABC transmembrane type-1" evidence="8">
    <location>
        <begin position="99"/>
        <end position="283"/>
    </location>
</feature>
<evidence type="ECO:0000313" key="9">
    <source>
        <dbReference type="EMBL" id="RFU67507.1"/>
    </source>
</evidence>
<dbReference type="InterPro" id="IPR025966">
    <property type="entry name" value="OppC_N"/>
</dbReference>
<evidence type="ECO:0000256" key="5">
    <source>
        <dbReference type="ARBA" id="ARBA00022989"/>
    </source>
</evidence>
<accession>A0A372LL31</accession>
<evidence type="ECO:0000256" key="7">
    <source>
        <dbReference type="RuleBase" id="RU363032"/>
    </source>
</evidence>
<dbReference type="PANTHER" id="PTHR43386">
    <property type="entry name" value="OLIGOPEPTIDE TRANSPORT SYSTEM PERMEASE PROTEIN APPC"/>
    <property type="match status" value="1"/>
</dbReference>
<dbReference type="EMBL" id="QVTE01000043">
    <property type="protein sequence ID" value="RFU67507.1"/>
    <property type="molecule type" value="Genomic_DNA"/>
</dbReference>
<dbReference type="Proteomes" id="UP000264541">
    <property type="component" value="Unassembled WGS sequence"/>
</dbReference>
<comment type="subcellular location">
    <subcellularLocation>
        <location evidence="1 7">Cell membrane</location>
        <topology evidence="1 7">Multi-pass membrane protein</topology>
    </subcellularLocation>
</comment>
<evidence type="ECO:0000313" key="10">
    <source>
        <dbReference type="Proteomes" id="UP000264541"/>
    </source>
</evidence>
<dbReference type="CDD" id="cd06261">
    <property type="entry name" value="TM_PBP2"/>
    <property type="match status" value="1"/>
</dbReference>
<dbReference type="SUPFAM" id="SSF161098">
    <property type="entry name" value="MetI-like"/>
    <property type="match status" value="1"/>
</dbReference>
<dbReference type="PROSITE" id="PS50928">
    <property type="entry name" value="ABC_TM1"/>
    <property type="match status" value="1"/>
</dbReference>
<dbReference type="InterPro" id="IPR050366">
    <property type="entry name" value="BP-dependent_transpt_permease"/>
</dbReference>
<evidence type="ECO:0000256" key="6">
    <source>
        <dbReference type="ARBA" id="ARBA00023136"/>
    </source>
</evidence>
<sequence length="295" mass="31869">MEAVERNAKLVMLKNDLKKEQRNLFVRRFISNKLAVTGLIIISILTFLVTIGPLITSYGPNEMVVDERLEGPSSAHWLGTDNLGRDLFTRIVFGAQLSMGVGLSVAVITSILGIVIGLYASYYRVLDNVLMRICDGLMSLPGILLAIALLAALGPSTKNVIIALSVVYTPNVARVVRSAALVVREETYIEAMKSQGASSLRIIWGHIAPNTLSPLIVQSTFIFANAIIVEAALSFLGAGVPPPDPSLGNILFDGKLVIFTAWWMVLFPGICIILSVLGLNLFGDGLRDILDPHSN</sequence>
<comment type="caution">
    <text evidence="9">The sequence shown here is derived from an EMBL/GenBank/DDBJ whole genome shotgun (WGS) entry which is preliminary data.</text>
</comment>
<dbReference type="InterPro" id="IPR000515">
    <property type="entry name" value="MetI-like"/>
</dbReference>
<keyword evidence="10" id="KW-1185">Reference proteome</keyword>
<dbReference type="OrthoDB" id="9797472at2"/>
<keyword evidence="3" id="KW-1003">Cell membrane</keyword>
<dbReference type="AlphaFoldDB" id="A0A372LL31"/>
<dbReference type="GO" id="GO:0005886">
    <property type="term" value="C:plasma membrane"/>
    <property type="evidence" value="ECO:0007669"/>
    <property type="project" value="UniProtKB-SubCell"/>
</dbReference>
<dbReference type="RefSeq" id="WP_117327502.1">
    <property type="nucleotide sequence ID" value="NZ_QVTE01000043.1"/>
</dbReference>
<proteinExistence type="inferred from homology"/>
<feature type="transmembrane region" description="Helical" evidence="7">
    <location>
        <begin position="221"/>
        <end position="240"/>
    </location>
</feature>
<evidence type="ECO:0000259" key="8">
    <source>
        <dbReference type="PROSITE" id="PS50928"/>
    </source>
</evidence>
<feature type="transmembrane region" description="Helical" evidence="7">
    <location>
        <begin position="133"/>
        <end position="154"/>
    </location>
</feature>
<gene>
    <name evidence="9" type="ORF">D0469_14770</name>
</gene>
<dbReference type="PANTHER" id="PTHR43386:SF1">
    <property type="entry name" value="D,D-DIPEPTIDE TRANSPORT SYSTEM PERMEASE PROTEIN DDPC-RELATED"/>
    <property type="match status" value="1"/>
</dbReference>
<evidence type="ECO:0000256" key="3">
    <source>
        <dbReference type="ARBA" id="ARBA00022475"/>
    </source>
</evidence>
<dbReference type="InterPro" id="IPR035906">
    <property type="entry name" value="MetI-like_sf"/>
</dbReference>
<keyword evidence="5 7" id="KW-1133">Transmembrane helix</keyword>
<dbReference type="GO" id="GO:0055085">
    <property type="term" value="P:transmembrane transport"/>
    <property type="evidence" value="ECO:0007669"/>
    <property type="project" value="InterPro"/>
</dbReference>
<evidence type="ECO:0000256" key="1">
    <source>
        <dbReference type="ARBA" id="ARBA00004651"/>
    </source>
</evidence>
<evidence type="ECO:0000256" key="2">
    <source>
        <dbReference type="ARBA" id="ARBA00022448"/>
    </source>
</evidence>